<evidence type="ECO:0000256" key="1">
    <source>
        <dbReference type="ARBA" id="ARBA00023109"/>
    </source>
</evidence>
<dbReference type="SUPFAM" id="SSF53098">
    <property type="entry name" value="Ribonuclease H-like"/>
    <property type="match status" value="1"/>
</dbReference>
<keyword evidence="1" id="KW-1194">Viral DNA replication</keyword>
<dbReference type="InterPro" id="IPR012337">
    <property type="entry name" value="RNaseH-like_sf"/>
</dbReference>
<dbReference type="Gene3D" id="3.30.420.10">
    <property type="entry name" value="Ribonuclease H-like superfamily/Ribonuclease H"/>
    <property type="match status" value="1"/>
</dbReference>
<dbReference type="InterPro" id="IPR036397">
    <property type="entry name" value="RNaseH_sf"/>
</dbReference>
<dbReference type="GO" id="GO:0006261">
    <property type="term" value="P:DNA-templated DNA replication"/>
    <property type="evidence" value="ECO:0007669"/>
    <property type="project" value="InterPro"/>
</dbReference>
<dbReference type="Gene3D" id="3.30.70.370">
    <property type="match status" value="1"/>
</dbReference>
<dbReference type="Pfam" id="PF00476">
    <property type="entry name" value="DNA_pol_A"/>
    <property type="match status" value="1"/>
</dbReference>
<sequence>MIYFVSKQQSLFESENYKPLSIEESIEMIKSWKIFMFDTEGTGLDCHIAKVLLMQFGKMDKSIQIVVDCTTIDPLLYREVIEQGFLVGQNLKYDAKMLMAIGIFIRKCYDTMIAEMLRYFGFPRILVSPEEYEEQKYDFPYHIKYTKATKDKPSYPYYELSFALDALGYKYLGINIDKSIRGTIKYVGITEDVIIYGANDVIHLGDIMNAQIEYFKSINAMLALQIECSAVLSLAYFEYCGVKIDEDKWMKIYKRNCTDLQKTIDALNTFVVNLGNRKFIREAIQLDLFQDVDTSSKSKCNINWSSTDDVVPLLKYLGFNTKGWNKEKKEETESKGADLVKKQKSINPEFADLYLEYSRLDKLCSTYGPQYTNAVNPKTGRLHTEFRQLDTVTGRLSCGSQKQNEDLAKLKGLPLKPRKGHPEDVCAYPQIQNLPNTDEVRSCFIAEEGNDFISIDYNSEESRLLASLSGDKGMLEVFEKGYDMHSYVAWLIYPEKIPRDIDIRDIKKKYHDLRQSAKGPEFTFAFLGNWATLVGNYGMPKEEAMQIEDNYKKGFAGATKYQDECKKYTEATGIIRVCRETGHISRWWDWKKWYARQRSKEFWDSYRERKEAGLPRSKEADEHFAARNKYDKNSVNSTTQGLGAVIFKEFTYNLYLWILDKGYQDKVKFCVPVHDEICEECPKELTQEVVKATKHFMETIGAKYCHRLPLPAEEEIGPFWKH</sequence>
<dbReference type="PANTHER" id="PTHR10133">
    <property type="entry name" value="DNA POLYMERASE I"/>
    <property type="match status" value="1"/>
</dbReference>
<name>A0A8S5MJ78_9CAUD</name>
<dbReference type="InterPro" id="IPR002562">
    <property type="entry name" value="3'-5'_exonuclease_dom"/>
</dbReference>
<dbReference type="InterPro" id="IPR043502">
    <property type="entry name" value="DNA/RNA_pol_sf"/>
</dbReference>
<dbReference type="EMBL" id="BK014916">
    <property type="protein sequence ID" value="DAD82300.1"/>
    <property type="molecule type" value="Genomic_DNA"/>
</dbReference>
<dbReference type="SUPFAM" id="SSF56672">
    <property type="entry name" value="DNA/RNA polymerases"/>
    <property type="match status" value="1"/>
</dbReference>
<dbReference type="Pfam" id="PF01612">
    <property type="entry name" value="DNA_pol_A_exo1"/>
    <property type="match status" value="1"/>
</dbReference>
<protein>
    <submittedName>
        <fullName evidence="3">Prex DNA polymerase</fullName>
    </submittedName>
</protein>
<evidence type="ECO:0000259" key="2">
    <source>
        <dbReference type="SMART" id="SM00482"/>
    </source>
</evidence>
<dbReference type="PANTHER" id="PTHR10133:SF62">
    <property type="entry name" value="DNA POLYMERASE THETA"/>
    <property type="match status" value="1"/>
</dbReference>
<dbReference type="GO" id="GO:0039693">
    <property type="term" value="P:viral DNA genome replication"/>
    <property type="evidence" value="ECO:0007669"/>
    <property type="project" value="UniProtKB-KW"/>
</dbReference>
<dbReference type="Gene3D" id="1.10.150.20">
    <property type="entry name" value="5' to 3' exonuclease, C-terminal subdomain"/>
    <property type="match status" value="1"/>
</dbReference>
<dbReference type="GO" id="GO:0008408">
    <property type="term" value="F:3'-5' exonuclease activity"/>
    <property type="evidence" value="ECO:0007669"/>
    <property type="project" value="InterPro"/>
</dbReference>
<organism evidence="3">
    <name type="scientific">CrAss-like virus sp. ctcfK29</name>
    <dbReference type="NCBI Taxonomy" id="2826827"/>
    <lineage>
        <taxon>Viruses</taxon>
        <taxon>Duplodnaviria</taxon>
        <taxon>Heunggongvirae</taxon>
        <taxon>Uroviricota</taxon>
        <taxon>Caudoviricetes</taxon>
        <taxon>Crassvirales</taxon>
    </lineage>
</organism>
<feature type="domain" description="DNA-directed DNA polymerase family A palm" evidence="2">
    <location>
        <begin position="437"/>
        <end position="685"/>
    </location>
</feature>
<dbReference type="Gene3D" id="1.20.1060.10">
    <property type="entry name" value="Taq DNA Polymerase, Chain T, domain 4"/>
    <property type="match status" value="1"/>
</dbReference>
<keyword evidence="1" id="KW-0235">DNA replication</keyword>
<dbReference type="SMART" id="SM00482">
    <property type="entry name" value="POLAc"/>
    <property type="match status" value="1"/>
</dbReference>
<proteinExistence type="predicted"/>
<evidence type="ECO:0000313" key="3">
    <source>
        <dbReference type="EMBL" id="DAD82300.1"/>
    </source>
</evidence>
<reference evidence="3" key="1">
    <citation type="journal article" date="2021" name="Proc. Natl. Acad. Sci. U.S.A.">
        <title>A Catalog of Tens of Thousands of Viruses from Human Metagenomes Reveals Hidden Associations with Chronic Diseases.</title>
        <authorList>
            <person name="Tisza M.J."/>
            <person name="Buck C.B."/>
        </authorList>
    </citation>
    <scope>NUCLEOTIDE SEQUENCE</scope>
    <source>
        <strain evidence="3">CtcfK29</strain>
    </source>
</reference>
<dbReference type="GO" id="GO:0003677">
    <property type="term" value="F:DNA binding"/>
    <property type="evidence" value="ECO:0007669"/>
    <property type="project" value="InterPro"/>
</dbReference>
<dbReference type="InterPro" id="IPR002298">
    <property type="entry name" value="DNA_polymerase_A"/>
</dbReference>
<dbReference type="GO" id="GO:0003887">
    <property type="term" value="F:DNA-directed DNA polymerase activity"/>
    <property type="evidence" value="ECO:0007669"/>
    <property type="project" value="InterPro"/>
</dbReference>
<dbReference type="InterPro" id="IPR001098">
    <property type="entry name" value="DNA-dir_DNA_pol_A_palm_dom"/>
</dbReference>
<dbReference type="GO" id="GO:0006302">
    <property type="term" value="P:double-strand break repair"/>
    <property type="evidence" value="ECO:0007669"/>
    <property type="project" value="TreeGrafter"/>
</dbReference>
<accession>A0A8S5MJ78</accession>